<dbReference type="GO" id="GO:0004674">
    <property type="term" value="F:protein serine/threonine kinase activity"/>
    <property type="evidence" value="ECO:0007669"/>
    <property type="project" value="UniProtKB-KW"/>
</dbReference>
<dbReference type="AlphaFoldDB" id="A0A166D444"/>
<dbReference type="EMBL" id="LNRQ01000002">
    <property type="protein sequence ID" value="KZN04696.1"/>
    <property type="molecule type" value="Genomic_DNA"/>
</dbReference>
<dbReference type="OMA" id="RINEVCV"/>
<dbReference type="Gene3D" id="1.10.510.10">
    <property type="entry name" value="Transferase(Phosphotransferase) domain 1"/>
    <property type="match status" value="1"/>
</dbReference>
<dbReference type="Gene3D" id="3.40.50.620">
    <property type="entry name" value="HUPs"/>
    <property type="match status" value="1"/>
</dbReference>
<evidence type="ECO:0000256" key="2">
    <source>
        <dbReference type="ARBA" id="ARBA00022741"/>
    </source>
</evidence>
<evidence type="ECO:0000256" key="1">
    <source>
        <dbReference type="ARBA" id="ARBA00022527"/>
    </source>
</evidence>
<dbReference type="InterPro" id="IPR000719">
    <property type="entry name" value="Prot_kinase_dom"/>
</dbReference>
<gene>
    <name evidence="5" type="ORF">DCAR_005533</name>
</gene>
<dbReference type="InterPro" id="IPR008266">
    <property type="entry name" value="Tyr_kinase_AS"/>
</dbReference>
<comment type="caution">
    <text evidence="5">The sequence shown here is derived from an EMBL/GenBank/DDBJ whole genome shotgun (WGS) entry which is preliminary data.</text>
</comment>
<dbReference type="GO" id="GO:0005524">
    <property type="term" value="F:ATP binding"/>
    <property type="evidence" value="ECO:0007669"/>
    <property type="project" value="UniProtKB-KW"/>
</dbReference>
<evidence type="ECO:0000259" key="4">
    <source>
        <dbReference type="PROSITE" id="PS50011"/>
    </source>
</evidence>
<dbReference type="InterPro" id="IPR001245">
    <property type="entry name" value="Ser-Thr/Tyr_kinase_cat_dom"/>
</dbReference>
<protein>
    <recommendedName>
        <fullName evidence="4">Protein kinase domain-containing protein</fullName>
    </recommendedName>
</protein>
<keyword evidence="3" id="KW-0067">ATP-binding</keyword>
<name>A0A166D444_DAUCS</name>
<dbReference type="FunFam" id="3.30.200.20:FF:000162">
    <property type="entry name" value="Adenine nucleotide alpha hydrolase-like domain kinase"/>
    <property type="match status" value="1"/>
</dbReference>
<evidence type="ECO:0000313" key="5">
    <source>
        <dbReference type="EMBL" id="KZN04696.1"/>
    </source>
</evidence>
<dbReference type="Gene3D" id="3.30.200.20">
    <property type="entry name" value="Phosphorylase Kinase, domain 1"/>
    <property type="match status" value="1"/>
</dbReference>
<dbReference type="PROSITE" id="PS50011">
    <property type="entry name" value="PROTEIN_KINASE_DOM"/>
    <property type="match status" value="1"/>
</dbReference>
<dbReference type="InterPro" id="IPR011009">
    <property type="entry name" value="Kinase-like_dom_sf"/>
</dbReference>
<dbReference type="InterPro" id="IPR014729">
    <property type="entry name" value="Rossmann-like_a/b/a_fold"/>
</dbReference>
<keyword evidence="1" id="KW-0808">Transferase</keyword>
<proteinExistence type="predicted"/>
<evidence type="ECO:0000256" key="3">
    <source>
        <dbReference type="ARBA" id="ARBA00022840"/>
    </source>
</evidence>
<sequence>MPSEVILVAVDASKEVTDYTLEWAVQNVIKPKDSLILLAILPSTSSPFRVVAENNPPRTLYQFITGVLKKKCNRRENTRNLKEKIAEENCRDQLVQDTHDSCTQIIRQLLKLHSIVQVRTEVRVVADQAAEGSITKLALEIGATWVILDRCLKKEDHSSLKQLINCNLVLIDRDIQRALKPMNLYKEDKVKEEAKFLEKPTVADMLDMFLNVSSTTSQSTSPGLEATTFSTSSSSSPKMYVEEFHQTGISKPDIFSPLGEHRVELKATYRALNRYSKSQPLSQTVLRELEVPTKSKSGILEEKSGLSKSRSDINWNTGIKTFHPPQVAPRISIHTHPPQVAPRISIDTKLSRPKQPMSGEQNLRTETNQTTEVAKIDRLSSIRKAMSVSVKQPPIPPPLCSVCKNNAPIFGRAPRKFTYMEIQEATNGFSKNNFLAKGGFGDVYKGVLDDGQVVAVKQHKVLSAQGASEFCSEVEVLSCAQHKNLVILVGYCTEMEWLLVYEFVCHGSLDKHLYGRGEPMAWQNRMKVAVGSAGGLRYLHEDCRVGCIVHRDFRPNNILLTHDFESMVGDFGLARWQADGQSAEETRIVGAFGYLAPEYTQTGLITEKADVYAFGVVLLELLTGIKATEFARNAKQPYMPDWSRQFLESKVPSEIVDPRLDHDFVEKEVECMIQAASLCISPDPDQRPRMSEVLKILEGYMPRVVPGPHSQPASTFPGRNLIEDHIDNKSEILKLQRNRLVYAGISDDKCNPLHQVLKDTQLQSMYKQVSFSDENKIAGTANKMDKNKSKLPRNEDYQEYLQGSLSRYIQNMKVM</sequence>
<dbReference type="KEGG" id="dcr:108207327"/>
<organism evidence="5">
    <name type="scientific">Daucus carota subsp. sativus</name>
    <name type="common">Carrot</name>
    <dbReference type="NCBI Taxonomy" id="79200"/>
    <lineage>
        <taxon>Eukaryota</taxon>
        <taxon>Viridiplantae</taxon>
        <taxon>Streptophyta</taxon>
        <taxon>Embryophyta</taxon>
        <taxon>Tracheophyta</taxon>
        <taxon>Spermatophyta</taxon>
        <taxon>Magnoliopsida</taxon>
        <taxon>eudicotyledons</taxon>
        <taxon>Gunneridae</taxon>
        <taxon>Pentapetalae</taxon>
        <taxon>asterids</taxon>
        <taxon>campanulids</taxon>
        <taxon>Apiales</taxon>
        <taxon>Apiaceae</taxon>
        <taxon>Apioideae</taxon>
        <taxon>Scandiceae</taxon>
        <taxon>Daucinae</taxon>
        <taxon>Daucus</taxon>
        <taxon>Daucus sect. Daucus</taxon>
    </lineage>
</organism>
<accession>A0A166D444</accession>
<dbReference type="PROSITE" id="PS00109">
    <property type="entry name" value="PROTEIN_KINASE_TYR"/>
    <property type="match status" value="1"/>
</dbReference>
<feature type="domain" description="Protein kinase" evidence="4">
    <location>
        <begin position="429"/>
        <end position="701"/>
    </location>
</feature>
<reference evidence="5" key="1">
    <citation type="journal article" date="2016" name="Nat. Genet.">
        <title>A high-quality carrot genome assembly provides new insights into carotenoid accumulation and asterid genome evolution.</title>
        <authorList>
            <person name="Iorizzo M."/>
            <person name="Ellison S."/>
            <person name="Senalik D."/>
            <person name="Zeng P."/>
            <person name="Satapoomin P."/>
            <person name="Huang J."/>
            <person name="Bowman M."/>
            <person name="Iovene M."/>
            <person name="Sanseverino W."/>
            <person name="Cavagnaro P."/>
            <person name="Yildiz M."/>
            <person name="Macko-Podgorni A."/>
            <person name="Moranska E."/>
            <person name="Grzebelus E."/>
            <person name="Grzebelus D."/>
            <person name="Ashrafi H."/>
            <person name="Zheng Z."/>
            <person name="Cheng S."/>
            <person name="Spooner D."/>
            <person name="Van Deynze A."/>
            <person name="Simon P."/>
        </authorList>
    </citation>
    <scope>NUCLEOTIDE SEQUENCE [LARGE SCALE GENOMIC DNA]</scope>
    <source>
        <tissue evidence="5">Leaf</tissue>
    </source>
</reference>
<keyword evidence="1" id="KW-0723">Serine/threonine-protein kinase</keyword>
<dbReference type="OrthoDB" id="1857192at2759"/>
<dbReference type="SUPFAM" id="SSF56112">
    <property type="entry name" value="Protein kinase-like (PK-like)"/>
    <property type="match status" value="1"/>
</dbReference>
<keyword evidence="2" id="KW-0547">Nucleotide-binding</keyword>
<dbReference type="Pfam" id="PF07714">
    <property type="entry name" value="PK_Tyr_Ser-Thr"/>
    <property type="match status" value="1"/>
</dbReference>
<dbReference type="FunFam" id="1.10.510.10:FF:000095">
    <property type="entry name" value="protein STRUBBELIG-RECEPTOR FAMILY 8"/>
    <property type="match status" value="1"/>
</dbReference>
<dbReference type="CDD" id="cd14066">
    <property type="entry name" value="STKc_IRAK"/>
    <property type="match status" value="1"/>
</dbReference>
<dbReference type="PANTHER" id="PTHR47989:SF37">
    <property type="entry name" value="INACTIVE PROTEIN KINASE SELMODRAFT_444075"/>
    <property type="match status" value="1"/>
</dbReference>
<dbReference type="STRING" id="79200.A0A166D444"/>
<dbReference type="PANTHER" id="PTHR47989">
    <property type="entry name" value="OS01G0750732 PROTEIN"/>
    <property type="match status" value="1"/>
</dbReference>
<keyword evidence="1" id="KW-0418">Kinase</keyword>
<dbReference type="Gramene" id="KZN04696">
    <property type="protein sequence ID" value="KZN04696"/>
    <property type="gene ID" value="DCAR_005533"/>
</dbReference>